<evidence type="ECO:0000313" key="3">
    <source>
        <dbReference type="Proteomes" id="UP000501316"/>
    </source>
</evidence>
<dbReference type="RefSeq" id="WP_086036465.1">
    <property type="nucleotide sequence ID" value="NZ_CP046051.1"/>
</dbReference>
<dbReference type="InterPro" id="IPR000150">
    <property type="entry name" value="Cof"/>
</dbReference>
<dbReference type="Gene3D" id="3.30.1240.10">
    <property type="match status" value="1"/>
</dbReference>
<dbReference type="Pfam" id="PF08282">
    <property type="entry name" value="Hydrolase_3"/>
    <property type="match status" value="1"/>
</dbReference>
<dbReference type="PANTHER" id="PTHR10000:SF8">
    <property type="entry name" value="HAD SUPERFAMILY HYDROLASE-LIKE, TYPE 3"/>
    <property type="match status" value="1"/>
</dbReference>
<proteinExistence type="predicted"/>
<accession>A0A859DNQ9</accession>
<dbReference type="CDD" id="cd07516">
    <property type="entry name" value="HAD_Pase"/>
    <property type="match status" value="1"/>
</dbReference>
<dbReference type="Proteomes" id="UP000509623">
    <property type="component" value="Chromosome"/>
</dbReference>
<evidence type="ECO:0000313" key="4">
    <source>
        <dbReference type="Proteomes" id="UP000509623"/>
    </source>
</evidence>
<evidence type="ECO:0000313" key="2">
    <source>
        <dbReference type="EMBL" id="QKO29942.1"/>
    </source>
</evidence>
<dbReference type="SFLD" id="SFLDG01144">
    <property type="entry name" value="C2.B.4:_PGP_Like"/>
    <property type="match status" value="1"/>
</dbReference>
<dbReference type="SFLD" id="SFLDG01140">
    <property type="entry name" value="C2.B:_Phosphomannomutase_and_P"/>
    <property type="match status" value="1"/>
</dbReference>
<dbReference type="SFLD" id="SFLDS00003">
    <property type="entry name" value="Haloacid_Dehalogenase"/>
    <property type="match status" value="1"/>
</dbReference>
<reference evidence="2" key="2">
    <citation type="journal article" date="2021" name="Appl. Environ. Microbiol.">
        <title>Adaptability of a Caproate-Producing Bacterium Contributes to Its Dominance in an Anaerobic Fermentation System.</title>
        <authorList>
            <person name="Wang H."/>
            <person name="Gu Y."/>
            <person name="Zhou W."/>
            <person name="Zhao D."/>
            <person name="Qiao Z."/>
            <person name="Zheng J."/>
            <person name="Gao J."/>
            <person name="Chen X."/>
            <person name="Ren C."/>
            <person name="Xu Y."/>
        </authorList>
    </citation>
    <scope>NUCLEOTIDE SEQUENCE</scope>
    <source>
        <strain evidence="2">JNU-WLY1368</strain>
    </source>
</reference>
<organism evidence="1 3">
    <name type="scientific">Caproicibacterium lactatifermentans</name>
    <dbReference type="NCBI Taxonomy" id="2666138"/>
    <lineage>
        <taxon>Bacteria</taxon>
        <taxon>Bacillati</taxon>
        <taxon>Bacillota</taxon>
        <taxon>Clostridia</taxon>
        <taxon>Eubacteriales</taxon>
        <taxon>Oscillospiraceae</taxon>
        <taxon>Caproicibacterium</taxon>
    </lineage>
</organism>
<name>A0A859DNQ9_9FIRM</name>
<evidence type="ECO:0000313" key="1">
    <source>
        <dbReference type="EMBL" id="QKN23380.1"/>
    </source>
</evidence>
<dbReference type="SUPFAM" id="SSF56784">
    <property type="entry name" value="HAD-like"/>
    <property type="match status" value="1"/>
</dbReference>
<dbReference type="GO" id="GO:0000287">
    <property type="term" value="F:magnesium ion binding"/>
    <property type="evidence" value="ECO:0007669"/>
    <property type="project" value="TreeGrafter"/>
</dbReference>
<dbReference type="Gene3D" id="3.40.50.1000">
    <property type="entry name" value="HAD superfamily/HAD-like"/>
    <property type="match status" value="1"/>
</dbReference>
<protein>
    <submittedName>
        <fullName evidence="1">Cof-type HAD-IIB family hydrolase</fullName>
    </submittedName>
</protein>
<reference evidence="3 4" key="1">
    <citation type="submission" date="2019-11" db="EMBL/GenBank/DDBJ databases">
        <authorList>
            <person name="Ren C."/>
            <person name="Wang H."/>
            <person name="Xu Y."/>
        </authorList>
    </citation>
    <scope>NUCLEOTIDE SEQUENCE [LARGE SCALE GENOMIC DNA]</scope>
    <source>
        <strain evidence="4">JNU-WLY1368</strain>
        <strain evidence="1 3">LBM 19010</strain>
    </source>
</reference>
<dbReference type="NCBIfam" id="TIGR01484">
    <property type="entry name" value="HAD-SF-IIB"/>
    <property type="match status" value="1"/>
</dbReference>
<gene>
    <name evidence="1" type="ORF">GJQ69_02040</name>
    <name evidence="2" type="ORF">GKP14_02320</name>
</gene>
<dbReference type="Proteomes" id="UP000501316">
    <property type="component" value="Chromosome"/>
</dbReference>
<dbReference type="EMBL" id="CP046161">
    <property type="protein sequence ID" value="QKO29942.1"/>
    <property type="molecule type" value="Genomic_DNA"/>
</dbReference>
<keyword evidence="1" id="KW-0378">Hydrolase</keyword>
<dbReference type="InterPro" id="IPR006379">
    <property type="entry name" value="HAD-SF_hydro_IIB"/>
</dbReference>
<dbReference type="AlphaFoldDB" id="A0A859DNQ9"/>
<dbReference type="KEGG" id="clf:GJQ69_02040"/>
<sequence length="271" mass="30134">MTDYQLVATDLDGTLTTTQKQITPHTQQVLLRSQQMGARLALVSGRPINGIASLAKQLQMDRFGGCIISFNGAKISSCSTGETLYERSLPQNVLPQLCGLNKKYRLTSMIYSPDTIITETGNNRYVLFDGRINHMAIEEVPDLMQRIDFPVHKFLFAGDPPYLEKLEPDIRSQFPSCSIYRSDPYYLEVMPSNVDKAQALSALLGWLHLTRQSLLACGDGFNDVSMVRFAGMGVAMENAQPEVKAAAKFVTRSNDEDGVAYAVQKFILHEV</sequence>
<dbReference type="NCBIfam" id="TIGR00099">
    <property type="entry name" value="Cof-subfamily"/>
    <property type="match status" value="1"/>
</dbReference>
<keyword evidence="4" id="KW-1185">Reference proteome</keyword>
<reference evidence="2" key="3">
    <citation type="journal article" date="2022" name="Int. J. Syst. Evol. Microbiol.">
        <title>Caproicibacterium lactatifermentans sp. nov., isolated from pit clay used for the production of Chinese strong aroma-type liquor.</title>
        <authorList>
            <person name="Wang H."/>
            <person name="Gu Y."/>
            <person name="Zhao D."/>
            <person name="Qiao Z."/>
            <person name="Zheng J."/>
            <person name="Gao J."/>
            <person name="Ren C."/>
            <person name="Xu Y."/>
        </authorList>
    </citation>
    <scope>NUCLEOTIDE SEQUENCE</scope>
    <source>
        <strain evidence="2">JNU-WLY1368</strain>
    </source>
</reference>
<dbReference type="InterPro" id="IPR023214">
    <property type="entry name" value="HAD_sf"/>
</dbReference>
<dbReference type="EMBL" id="CP046051">
    <property type="protein sequence ID" value="QKN23380.1"/>
    <property type="molecule type" value="Genomic_DNA"/>
</dbReference>
<dbReference type="GO" id="GO:0005829">
    <property type="term" value="C:cytosol"/>
    <property type="evidence" value="ECO:0007669"/>
    <property type="project" value="TreeGrafter"/>
</dbReference>
<dbReference type="InterPro" id="IPR036412">
    <property type="entry name" value="HAD-like_sf"/>
</dbReference>
<dbReference type="GO" id="GO:0016791">
    <property type="term" value="F:phosphatase activity"/>
    <property type="evidence" value="ECO:0007669"/>
    <property type="project" value="TreeGrafter"/>
</dbReference>
<dbReference type="PANTHER" id="PTHR10000">
    <property type="entry name" value="PHOSPHOSERINE PHOSPHATASE"/>
    <property type="match status" value="1"/>
</dbReference>